<reference evidence="11 12" key="1">
    <citation type="submission" date="2016-06" db="EMBL/GenBank/DDBJ databases">
        <title>Evolution of pathogenesis and genome organization in the Tremellales.</title>
        <authorList>
            <person name="Cuomo C."/>
            <person name="Litvintseva A."/>
            <person name="Heitman J."/>
            <person name="Chen Y."/>
            <person name="Sun S."/>
            <person name="Springer D."/>
            <person name="Dromer F."/>
            <person name="Young S."/>
            <person name="Zeng Q."/>
            <person name="Chapman S."/>
            <person name="Gujja S."/>
            <person name="Saif S."/>
            <person name="Birren B."/>
        </authorList>
    </citation>
    <scope>NUCLEOTIDE SEQUENCE [LARGE SCALE GENOMIC DNA]</scope>
    <source>
        <strain evidence="11 12">ATCC 28783</strain>
    </source>
</reference>
<evidence type="ECO:0000313" key="11">
    <source>
        <dbReference type="EMBL" id="RXK39670.1"/>
    </source>
</evidence>
<feature type="domain" description="Translation initiation factor beta propellor-like" evidence="10">
    <location>
        <begin position="210"/>
        <end position="403"/>
    </location>
</feature>
<gene>
    <name evidence="11" type="ORF">M231_03024</name>
</gene>
<dbReference type="InParanoid" id="A0A4Q1BPD9"/>
<dbReference type="GO" id="GO:0003729">
    <property type="term" value="F:mRNA binding"/>
    <property type="evidence" value="ECO:0007669"/>
    <property type="project" value="TreeGrafter"/>
</dbReference>
<dbReference type="PANTHER" id="PTHR13227:SF0">
    <property type="entry name" value="EUKARYOTIC TRANSLATION INITIATION FACTOR 2A"/>
    <property type="match status" value="1"/>
</dbReference>
<feature type="region of interest" description="Disordered" evidence="9">
    <location>
        <begin position="430"/>
        <end position="548"/>
    </location>
</feature>
<comment type="caution">
    <text evidence="11">The sequence shown here is derived from an EMBL/GenBank/DDBJ whole genome shotgun (WGS) entry which is preliminary data.</text>
</comment>
<protein>
    <recommendedName>
        <fullName evidence="2 8">Eukaryotic translation initiation factor 2A</fullName>
        <shortName evidence="8">eIF-2A</shortName>
    </recommendedName>
</protein>
<dbReference type="InterPro" id="IPR015943">
    <property type="entry name" value="WD40/YVTN_repeat-like_dom_sf"/>
</dbReference>
<dbReference type="Gene3D" id="2.130.10.10">
    <property type="entry name" value="YVTN repeat-like/Quinoprotein amine dehydrogenase"/>
    <property type="match status" value="2"/>
</dbReference>
<keyword evidence="6 8" id="KW-0810">Translation regulation</keyword>
<evidence type="ECO:0000256" key="6">
    <source>
        <dbReference type="ARBA" id="ARBA00022845"/>
    </source>
</evidence>
<dbReference type="AlphaFoldDB" id="A0A4Q1BPD9"/>
<accession>A0A4Q1BPD9</accession>
<evidence type="ECO:0000256" key="2">
    <source>
        <dbReference type="ARBA" id="ARBA00013819"/>
    </source>
</evidence>
<evidence type="ECO:0000256" key="7">
    <source>
        <dbReference type="ARBA" id="ARBA00022917"/>
    </source>
</evidence>
<evidence type="ECO:0000256" key="5">
    <source>
        <dbReference type="ARBA" id="ARBA00022737"/>
    </source>
</evidence>
<evidence type="ECO:0000313" key="12">
    <source>
        <dbReference type="Proteomes" id="UP000289152"/>
    </source>
</evidence>
<evidence type="ECO:0000256" key="9">
    <source>
        <dbReference type="SAM" id="MobiDB-lite"/>
    </source>
</evidence>
<dbReference type="InterPro" id="IPR013979">
    <property type="entry name" value="TIF_beta_prop-like"/>
</dbReference>
<dbReference type="SUPFAM" id="SSF50993">
    <property type="entry name" value="Peptidase/esterase 'gauge' domain"/>
    <property type="match status" value="1"/>
</dbReference>
<name>A0A4Q1BPD9_TREME</name>
<dbReference type="GO" id="GO:0003743">
    <property type="term" value="F:translation initiation factor activity"/>
    <property type="evidence" value="ECO:0007669"/>
    <property type="project" value="UniProtKB-UniRule"/>
</dbReference>
<dbReference type="VEuPathDB" id="FungiDB:TREMEDRAFT_45646"/>
<dbReference type="PIRSF" id="PIRSF017222">
    <property type="entry name" value="eIF2A"/>
    <property type="match status" value="1"/>
</dbReference>
<dbReference type="OrthoDB" id="2194683at2759"/>
<feature type="compositionally biased region" description="Basic and acidic residues" evidence="9">
    <location>
        <begin position="526"/>
        <end position="535"/>
    </location>
</feature>
<sequence>MNPPQYAFRAQKTSGIAEGPSWALTSQIPPDTVASKTYVYSPDGQWLAYALASTVHLIPSSSTSKTTSRVIEQANVLALSFSPLSSTLFTFERPIKSSTDVHRNVKAWNVDTGEEVGGWYHRTQDDWEPIVTADETHLIRASTSDILVFTPFLEPRPAVRLKIDESTSSKPLSPNDEPALAVWLGERHGAPASLALYTLSSLMPPTTARKAFYKADKLTVKWNPAGTMALFMTHTEVDQTGKSYYGETNLYCASLDGSFSGMVECDREGPIYDYTWSPTSREFVVCYGYMPARVQLYDLKAKPIHSFGPQHRNVVMYQPQGRLLLSAGFGNLSGGVDIWDISTRNKVGEFQAPTSSHCQWSSCGRYILTATLSPRLRVDNGVKIWWCGGQLLHVHLQEELYQASFRPQKTGQIIPFPSVVPNAPEANESVALYGPKGQPTNGAAKPVGAYRPPGARGTVASEAFSRRDESTDTTPMFRGGKPSNRYVPGAPPGSAPPKDKTKKKPKNKKDKPENGTMTPELEAELEVEKVEEPKVQDSPGTDDPKQKKIRTLMKKLRAVEDLKMRQANGETLEKNQEVKIQAEQTLRDELRQLGEDT</sequence>
<evidence type="ECO:0000256" key="1">
    <source>
        <dbReference type="ARBA" id="ARBA00009573"/>
    </source>
</evidence>
<dbReference type="Pfam" id="PF08662">
    <property type="entry name" value="eIF2A"/>
    <property type="match status" value="1"/>
</dbReference>
<dbReference type="EMBL" id="SDIL01000028">
    <property type="protein sequence ID" value="RXK39670.1"/>
    <property type="molecule type" value="Genomic_DNA"/>
</dbReference>
<keyword evidence="7 8" id="KW-0648">Protein biosynthesis</keyword>
<dbReference type="STRING" id="5217.A0A4Q1BPD9"/>
<comment type="function">
    <text evidence="8">Functions in the early steps of protein synthesis of a small number of specific mRNAs. Acts by directing the binding of methionyl-tRNAi to 40S ribosomal subunits. In contrast to the eIF-2 complex, it binds methionyl-tRNAi to 40S subunits in a codon-dependent manner, whereas the eIF-2 complex binds methionyl-tRNAi to 40S subunits in a GTP-dependent manner.</text>
</comment>
<dbReference type="GO" id="GO:0006417">
    <property type="term" value="P:regulation of translation"/>
    <property type="evidence" value="ECO:0007669"/>
    <property type="project" value="UniProtKB-KW"/>
</dbReference>
<dbReference type="Proteomes" id="UP000289152">
    <property type="component" value="Unassembled WGS sequence"/>
</dbReference>
<keyword evidence="12" id="KW-1185">Reference proteome</keyword>
<evidence type="ECO:0000259" key="10">
    <source>
        <dbReference type="Pfam" id="PF08662"/>
    </source>
</evidence>
<keyword evidence="5" id="KW-0677">Repeat</keyword>
<dbReference type="PANTHER" id="PTHR13227">
    <property type="entry name" value="EUKARYOTIC TRANSLATION INITIATION FACTOR 2A"/>
    <property type="match status" value="1"/>
</dbReference>
<dbReference type="InterPro" id="IPR011387">
    <property type="entry name" value="TIF2A"/>
</dbReference>
<keyword evidence="3 8" id="KW-0396">Initiation factor</keyword>
<evidence type="ECO:0000256" key="3">
    <source>
        <dbReference type="ARBA" id="ARBA00022540"/>
    </source>
</evidence>
<dbReference type="GO" id="GO:0043022">
    <property type="term" value="F:ribosome binding"/>
    <property type="evidence" value="ECO:0007669"/>
    <property type="project" value="UniProtKB-UniRule"/>
</dbReference>
<dbReference type="GO" id="GO:0000049">
    <property type="term" value="F:tRNA binding"/>
    <property type="evidence" value="ECO:0007669"/>
    <property type="project" value="UniProtKB-UniRule"/>
</dbReference>
<feature type="compositionally biased region" description="Basic residues" evidence="9">
    <location>
        <begin position="500"/>
        <end position="509"/>
    </location>
</feature>
<dbReference type="GO" id="GO:0022627">
    <property type="term" value="C:cytosolic small ribosomal subunit"/>
    <property type="evidence" value="ECO:0007669"/>
    <property type="project" value="TreeGrafter"/>
</dbReference>
<comment type="similarity">
    <text evidence="1 8">Belongs to the WD repeat EIF2A family.</text>
</comment>
<dbReference type="FunCoup" id="A0A4Q1BPD9">
    <property type="interactions" value="683"/>
</dbReference>
<evidence type="ECO:0000256" key="4">
    <source>
        <dbReference type="ARBA" id="ARBA00022574"/>
    </source>
</evidence>
<proteinExistence type="inferred from homology"/>
<keyword evidence="4" id="KW-0853">WD repeat</keyword>
<evidence type="ECO:0000256" key="8">
    <source>
        <dbReference type="PIRNR" id="PIRNR017222"/>
    </source>
</evidence>
<organism evidence="11 12">
    <name type="scientific">Tremella mesenterica</name>
    <name type="common">Jelly fungus</name>
    <dbReference type="NCBI Taxonomy" id="5217"/>
    <lineage>
        <taxon>Eukaryota</taxon>
        <taxon>Fungi</taxon>
        <taxon>Dikarya</taxon>
        <taxon>Basidiomycota</taxon>
        <taxon>Agaricomycotina</taxon>
        <taxon>Tremellomycetes</taxon>
        <taxon>Tremellales</taxon>
        <taxon>Tremellaceae</taxon>
        <taxon>Tremella</taxon>
    </lineage>
</organism>